<dbReference type="Proteomes" id="UP000697802">
    <property type="component" value="Unassembled WGS sequence"/>
</dbReference>
<comment type="caution">
    <text evidence="1">The sequence shown here is derived from an EMBL/GenBank/DDBJ whole genome shotgun (WGS) entry which is preliminary data.</text>
</comment>
<reference evidence="1 2" key="1">
    <citation type="submission" date="2018-02" db="EMBL/GenBank/DDBJ databases">
        <authorList>
            <person name="Machado R.A."/>
        </authorList>
    </citation>
    <scope>NUCLEOTIDE SEQUENCE [LARGE SCALE GENOMIC DNA]</scope>
    <source>
        <strain evidence="1 2">T327</strain>
    </source>
</reference>
<gene>
    <name evidence="1" type="ORF">C5471_19840</name>
</gene>
<organism evidence="1 2">
    <name type="scientific">Photorhabdus tasmaniensis</name>
    <dbReference type="NCBI Taxonomy" id="1004159"/>
    <lineage>
        <taxon>Bacteria</taxon>
        <taxon>Pseudomonadati</taxon>
        <taxon>Pseudomonadota</taxon>
        <taxon>Gammaproteobacteria</taxon>
        <taxon>Enterobacterales</taxon>
        <taxon>Morganellaceae</taxon>
        <taxon>Photorhabdus</taxon>
    </lineage>
</organism>
<keyword evidence="2" id="KW-1185">Reference proteome</keyword>
<proteinExistence type="predicted"/>
<protein>
    <submittedName>
        <fullName evidence="1">AAA family ATPase</fullName>
    </submittedName>
</protein>
<name>A0ABX0GNU9_9GAMM</name>
<evidence type="ECO:0000313" key="1">
    <source>
        <dbReference type="EMBL" id="NHB89831.1"/>
    </source>
</evidence>
<dbReference type="EMBL" id="PUJU01000057">
    <property type="protein sequence ID" value="NHB89831.1"/>
    <property type="molecule type" value="Genomic_DNA"/>
</dbReference>
<evidence type="ECO:0000313" key="2">
    <source>
        <dbReference type="Proteomes" id="UP000697802"/>
    </source>
</evidence>
<accession>A0ABX0GNU9</accession>
<dbReference type="RefSeq" id="WP_166296289.1">
    <property type="nucleotide sequence ID" value="NZ_PUJU01000057.1"/>
</dbReference>
<sequence>MNFSKINAFEHGQRESFEELVCLLAKRQRPEEAVDFQRIEGSGGDGGVEALWILNDGTKLGYQAKYFLQLGSGQWSQIDESVKRALEVHPELTNYVVALPINLTHKRTYLGLARSAWDKWEARVTKWKGWAQKKGLSVKFEPWTATDINDMLFREENIGLVRHWFGEQVLGMTWFRKHFLIAKGLLDDRYSPSEHVHTSLEAMFDAMVRGPTTMSQVRECYAKLRKQRFSLSDFTKLSLQPSQSDIDSVEQALISLLNTEEVFSPNFRDEWRTTTVLDALVGYSETL</sequence>